<evidence type="ECO:0000256" key="17">
    <source>
        <dbReference type="ARBA" id="ARBA00023180"/>
    </source>
</evidence>
<evidence type="ECO:0000256" key="10">
    <source>
        <dbReference type="ARBA" id="ARBA00022729"/>
    </source>
</evidence>
<evidence type="ECO:0000256" key="5">
    <source>
        <dbReference type="ARBA" id="ARBA00014116"/>
    </source>
</evidence>
<evidence type="ECO:0000256" key="8">
    <source>
        <dbReference type="ARBA" id="ARBA00022670"/>
    </source>
</evidence>
<evidence type="ECO:0000259" key="23">
    <source>
        <dbReference type="Pfam" id="PF04389"/>
    </source>
</evidence>
<keyword evidence="8" id="KW-0645">Protease</keyword>
<dbReference type="Gene3D" id="3.50.30.30">
    <property type="match status" value="1"/>
</dbReference>
<dbReference type="GO" id="GO:0070573">
    <property type="term" value="F:metallodipeptidase activity"/>
    <property type="evidence" value="ECO:0007669"/>
    <property type="project" value="InterPro"/>
</dbReference>
<dbReference type="EMBL" id="JACIJF010000002">
    <property type="protein sequence ID" value="MBB5709873.1"/>
    <property type="molecule type" value="Genomic_DNA"/>
</dbReference>
<comment type="subcellular location">
    <subcellularLocation>
        <location evidence="1">Endoplasmic reticulum</location>
    </subcellularLocation>
    <subcellularLocation>
        <location evidence="3">Golgi apparatus</location>
    </subcellularLocation>
    <subcellularLocation>
        <location evidence="2">Lysosome</location>
    </subcellularLocation>
    <subcellularLocation>
        <location evidence="4">Secreted</location>
    </subcellularLocation>
</comment>
<sequence length="537" mass="58817">MRKALALAAVALIATPLAAQQVERAEIARIIDEGMNRSEVMITAEHMTDRIGSRLTNSPGMRAAEDWTLSRFRTWGLKNAHKEGFDFGRGWWAERQSARMISPRPIDLTAMAINWTPGTPGRISAPIIVAPMREPAHFARYRGQLAGKIVLVTLPDEGSEPGEAPFRRLSGDDLAKLDVYQQPSYDPEAGDRRIKRLEYAEKLDSFLKAEGAVAYVTMSARDGKLLHGNGYLFGVGETQQVPGFEFAAEDYRRLARLAKVGPAPVVELESVVHFEDADTKAYNILADIPGTDTSGAYVMAGAHLDSWTAGDGAADNAAGSAVVMEAARILQRMGVKPRRTIRFALWSGEEQGLLGSMAYVDQHIATRQRKAGEPSTGLARFYGWTDRWPVTRQPGYDKLVAYFNLDNGSGKIRGIYAENNVAAVPTLRDWMAPFASMGANTVAMRTTGGTDHMFFSALGIPAFQFIQDPLDYGSRLHHTSADTFDHLKSADMRQAAVILAAFLLQAANSEKPLARAPFPTQPTVTNPFAYPDPDDLD</sequence>
<dbReference type="SUPFAM" id="SSF53187">
    <property type="entry name" value="Zn-dependent exopeptidases"/>
    <property type="match status" value="1"/>
</dbReference>
<feature type="region of interest" description="Disordered" evidence="21">
    <location>
        <begin position="514"/>
        <end position="537"/>
    </location>
</feature>
<comment type="subunit">
    <text evidence="19">Homodimer. The monomeric form is inactive while the homodimer is active.</text>
</comment>
<evidence type="ECO:0000256" key="20">
    <source>
        <dbReference type="ARBA" id="ARBA00033328"/>
    </source>
</evidence>
<keyword evidence="15" id="KW-0482">Metalloprotease</keyword>
<dbReference type="Proteomes" id="UP000527143">
    <property type="component" value="Unassembled WGS sequence"/>
</dbReference>
<evidence type="ECO:0000256" key="13">
    <source>
        <dbReference type="ARBA" id="ARBA00022833"/>
    </source>
</evidence>
<evidence type="ECO:0000256" key="12">
    <source>
        <dbReference type="ARBA" id="ARBA00022824"/>
    </source>
</evidence>
<keyword evidence="6" id="KW-0964">Secreted</keyword>
<protein>
    <recommendedName>
        <fullName evidence="5">Carboxypeptidase Q</fullName>
    </recommendedName>
    <alternativeName>
        <fullName evidence="20">Plasma glutamate carboxypeptidase</fullName>
    </alternativeName>
</protein>
<evidence type="ECO:0000256" key="18">
    <source>
        <dbReference type="ARBA" id="ARBA00023228"/>
    </source>
</evidence>
<feature type="signal peptide" evidence="22">
    <location>
        <begin position="1"/>
        <end position="19"/>
    </location>
</feature>
<dbReference type="RefSeq" id="WP_184085234.1">
    <property type="nucleotide sequence ID" value="NZ_JACIJF010000002.1"/>
</dbReference>
<comment type="caution">
    <text evidence="24">The sequence shown here is derived from an EMBL/GenBank/DDBJ whole genome shotgun (WGS) entry which is preliminary data.</text>
</comment>
<keyword evidence="9" id="KW-0479">Metal-binding</keyword>
<evidence type="ECO:0000256" key="2">
    <source>
        <dbReference type="ARBA" id="ARBA00004371"/>
    </source>
</evidence>
<dbReference type="GO" id="GO:0004180">
    <property type="term" value="F:carboxypeptidase activity"/>
    <property type="evidence" value="ECO:0007669"/>
    <property type="project" value="UniProtKB-KW"/>
</dbReference>
<dbReference type="PANTHER" id="PTHR12053">
    <property type="entry name" value="PROTEASE FAMILY M28 PLASMA GLUTAMATE CARBOXYPEPTIDASE-RELATED"/>
    <property type="match status" value="1"/>
</dbReference>
<evidence type="ECO:0000313" key="25">
    <source>
        <dbReference type="Proteomes" id="UP000527143"/>
    </source>
</evidence>
<evidence type="ECO:0000256" key="16">
    <source>
        <dbReference type="ARBA" id="ARBA00023145"/>
    </source>
</evidence>
<keyword evidence="10 22" id="KW-0732">Signal</keyword>
<dbReference type="AlphaFoldDB" id="A0A840YPY6"/>
<dbReference type="PANTHER" id="PTHR12053:SF3">
    <property type="entry name" value="CARBOXYPEPTIDASE Q"/>
    <property type="match status" value="1"/>
</dbReference>
<dbReference type="Gene3D" id="3.40.630.10">
    <property type="entry name" value="Zn peptidases"/>
    <property type="match status" value="1"/>
</dbReference>
<dbReference type="GO" id="GO:0006508">
    <property type="term" value="P:proteolysis"/>
    <property type="evidence" value="ECO:0007669"/>
    <property type="project" value="UniProtKB-KW"/>
</dbReference>
<evidence type="ECO:0000256" key="22">
    <source>
        <dbReference type="SAM" id="SignalP"/>
    </source>
</evidence>
<dbReference type="Pfam" id="PF04389">
    <property type="entry name" value="Peptidase_M28"/>
    <property type="match status" value="1"/>
</dbReference>
<evidence type="ECO:0000256" key="11">
    <source>
        <dbReference type="ARBA" id="ARBA00022801"/>
    </source>
</evidence>
<keyword evidence="13" id="KW-0862">Zinc</keyword>
<dbReference type="GO" id="GO:0046872">
    <property type="term" value="F:metal ion binding"/>
    <property type="evidence" value="ECO:0007669"/>
    <property type="project" value="UniProtKB-KW"/>
</dbReference>
<feature type="domain" description="Peptidase M28" evidence="23">
    <location>
        <begin position="283"/>
        <end position="502"/>
    </location>
</feature>
<dbReference type="InterPro" id="IPR007484">
    <property type="entry name" value="Peptidase_M28"/>
</dbReference>
<keyword evidence="25" id="KW-1185">Reference proteome</keyword>
<evidence type="ECO:0000256" key="6">
    <source>
        <dbReference type="ARBA" id="ARBA00022525"/>
    </source>
</evidence>
<keyword evidence="16" id="KW-0865">Zymogen</keyword>
<keyword evidence="11" id="KW-0378">Hydrolase</keyword>
<dbReference type="GO" id="GO:0005764">
    <property type="term" value="C:lysosome"/>
    <property type="evidence" value="ECO:0007669"/>
    <property type="project" value="UniProtKB-SubCell"/>
</dbReference>
<evidence type="ECO:0000256" key="9">
    <source>
        <dbReference type="ARBA" id="ARBA00022723"/>
    </source>
</evidence>
<gene>
    <name evidence="24" type="ORF">FHT02_001095</name>
</gene>
<keyword evidence="18" id="KW-0458">Lysosome</keyword>
<dbReference type="InterPro" id="IPR039866">
    <property type="entry name" value="CPQ"/>
</dbReference>
<keyword evidence="14" id="KW-0333">Golgi apparatus</keyword>
<accession>A0A840YPY6</accession>
<evidence type="ECO:0000256" key="19">
    <source>
        <dbReference type="ARBA" id="ARBA00025833"/>
    </source>
</evidence>
<keyword evidence="17" id="KW-0325">Glycoprotein</keyword>
<keyword evidence="12" id="KW-0256">Endoplasmic reticulum</keyword>
<evidence type="ECO:0000256" key="14">
    <source>
        <dbReference type="ARBA" id="ARBA00023034"/>
    </source>
</evidence>
<evidence type="ECO:0000256" key="7">
    <source>
        <dbReference type="ARBA" id="ARBA00022645"/>
    </source>
</evidence>
<evidence type="ECO:0000256" key="3">
    <source>
        <dbReference type="ARBA" id="ARBA00004555"/>
    </source>
</evidence>
<organism evidence="24 25">
    <name type="scientific">Sphingomonas xinjiangensis</name>
    <dbReference type="NCBI Taxonomy" id="643568"/>
    <lineage>
        <taxon>Bacteria</taxon>
        <taxon>Pseudomonadati</taxon>
        <taxon>Pseudomonadota</taxon>
        <taxon>Alphaproteobacteria</taxon>
        <taxon>Sphingomonadales</taxon>
        <taxon>Sphingomonadaceae</taxon>
        <taxon>Sphingomonas</taxon>
    </lineage>
</organism>
<proteinExistence type="predicted"/>
<feature type="chain" id="PRO_5033016816" description="Carboxypeptidase Q" evidence="22">
    <location>
        <begin position="20"/>
        <end position="537"/>
    </location>
</feature>
<dbReference type="GO" id="GO:0005576">
    <property type="term" value="C:extracellular region"/>
    <property type="evidence" value="ECO:0007669"/>
    <property type="project" value="UniProtKB-SubCell"/>
</dbReference>
<evidence type="ECO:0000256" key="21">
    <source>
        <dbReference type="SAM" id="MobiDB-lite"/>
    </source>
</evidence>
<evidence type="ECO:0000256" key="1">
    <source>
        <dbReference type="ARBA" id="ARBA00004240"/>
    </source>
</evidence>
<evidence type="ECO:0000256" key="4">
    <source>
        <dbReference type="ARBA" id="ARBA00004613"/>
    </source>
</evidence>
<keyword evidence="7" id="KW-0121">Carboxypeptidase</keyword>
<name>A0A840YPY6_9SPHN</name>
<evidence type="ECO:0000256" key="15">
    <source>
        <dbReference type="ARBA" id="ARBA00023049"/>
    </source>
</evidence>
<evidence type="ECO:0000313" key="24">
    <source>
        <dbReference type="EMBL" id="MBB5709873.1"/>
    </source>
</evidence>
<reference evidence="24 25" key="1">
    <citation type="submission" date="2020-08" db="EMBL/GenBank/DDBJ databases">
        <title>Genomic Encyclopedia of Type Strains, Phase IV (KMG-IV): sequencing the most valuable type-strain genomes for metagenomic binning, comparative biology and taxonomic classification.</title>
        <authorList>
            <person name="Goeker M."/>
        </authorList>
    </citation>
    <scope>NUCLEOTIDE SEQUENCE [LARGE SCALE GENOMIC DNA]</scope>
    <source>
        <strain evidence="24 25">DSM 26736</strain>
    </source>
</reference>